<dbReference type="VEuPathDB" id="TrichDB:TRFO_12057"/>
<dbReference type="EMBL" id="MLAK01001437">
    <property type="protein sequence ID" value="OHS93048.1"/>
    <property type="molecule type" value="Genomic_DNA"/>
</dbReference>
<dbReference type="GeneID" id="94831101"/>
<reference evidence="1" key="1">
    <citation type="submission" date="2016-10" db="EMBL/GenBank/DDBJ databases">
        <authorList>
            <person name="Benchimol M."/>
            <person name="Almeida L.G."/>
            <person name="Vasconcelos A.T."/>
            <person name="Perreira-Neves A."/>
            <person name="Rosa I.A."/>
            <person name="Tasca T."/>
            <person name="Bogo M.R."/>
            <person name="de Souza W."/>
        </authorList>
    </citation>
    <scope>NUCLEOTIDE SEQUENCE [LARGE SCALE GENOMIC DNA]</scope>
    <source>
        <strain evidence="1">K</strain>
    </source>
</reference>
<name>A0A1J4J0D7_9EUKA</name>
<dbReference type="AlphaFoldDB" id="A0A1J4J0D7"/>
<dbReference type="OrthoDB" id="10577307at2759"/>
<organism evidence="1 2">
    <name type="scientific">Tritrichomonas foetus</name>
    <dbReference type="NCBI Taxonomy" id="1144522"/>
    <lineage>
        <taxon>Eukaryota</taxon>
        <taxon>Metamonada</taxon>
        <taxon>Parabasalia</taxon>
        <taxon>Tritrichomonadida</taxon>
        <taxon>Tritrichomonadidae</taxon>
        <taxon>Tritrichomonas</taxon>
    </lineage>
</organism>
<accession>A0A1J4J0D7</accession>
<proteinExistence type="predicted"/>
<dbReference type="RefSeq" id="XP_068346185.1">
    <property type="nucleotide sequence ID" value="XM_068496397.1"/>
</dbReference>
<evidence type="ECO:0000313" key="1">
    <source>
        <dbReference type="EMBL" id="OHS93048.1"/>
    </source>
</evidence>
<keyword evidence="2" id="KW-1185">Reference proteome</keyword>
<evidence type="ECO:0000313" key="2">
    <source>
        <dbReference type="Proteomes" id="UP000179807"/>
    </source>
</evidence>
<protein>
    <submittedName>
        <fullName evidence="1">Uncharacterized protein</fullName>
    </submittedName>
</protein>
<sequence length="670" mass="79037">MEEKYEFFLQHIPNNVDTVLTTTMYLINETRDNIIRCHRTVALSRILFERDKKIYGDLIPDELHLPSFVMKPNEVVPPRVSPQLLQQSAHLFAFLHLRLADLFDALILVKSTPEFPYLINSALPALFGYFSSKEHILLAFPFYYHTIDLSSPQLTFKIAYPFLAAPYIFRFFESSLMPFFSRFLRDNRIENCKANKRRLNELSKIYANDLIDLFIQNLHLLPNFFTVFFKMAQKKWDHKIIGDFLVNELFKDISFKFLVTFGYEKNEPFLENVFSQMTVDHFVKLSTALCKSKSSFEVPELFMNFGHSFYDFYVCIPDLVALSKVIEMKTKLPASMTSLPFDNTPRFSMFWFKVFPKRKIPLDLRVRPLIFSDTQFQINQNPVYERSWLQMQSQFEYPYEYCKSCQNIKDQNFIKYVLLRSVEDFNHRASEFEELMSFKLWLSEIKKWGEIAYEQERLMIMPIAILATQQAHRREYKTLEIAFEHSSTLFSSTIIQKDQFLSLISLYLPNFISKINKDLKALDDEWSKFTYDRSKDFDLINIGLENQSSNAVFWESVEELRTVTINGITAGFRGVIRSFQFLKGLLKVLPKDLTEIAIILAQNKEILIFYIIVNSFAMKNKVFHSLCTDEEEGLWVKFESVLLRMVTSQSNMKLQNLFFQVQDKTANLRK</sequence>
<gene>
    <name evidence="1" type="ORF">TRFO_12057</name>
</gene>
<comment type="caution">
    <text evidence="1">The sequence shown here is derived from an EMBL/GenBank/DDBJ whole genome shotgun (WGS) entry which is preliminary data.</text>
</comment>
<dbReference type="Proteomes" id="UP000179807">
    <property type="component" value="Unassembled WGS sequence"/>
</dbReference>